<evidence type="ECO:0000313" key="3">
    <source>
        <dbReference type="EMBL" id="OMJ78705.1"/>
    </source>
</evidence>
<dbReference type="InterPro" id="IPR011992">
    <property type="entry name" value="EF-hand-dom_pair"/>
</dbReference>
<feature type="domain" description="EF-hand" evidence="2">
    <location>
        <begin position="17"/>
        <end position="52"/>
    </location>
</feature>
<dbReference type="OrthoDB" id="309137at2759"/>
<sequence length="96" mass="10809">MTESHQDIQKILDDEDLLTQVTEKMFNAVDADHSGSIEKRELKTAMRTIARQAGIDLPTDEQVNEALTQLDLDGSGNIDVLEFKELVRQLLEAIKN</sequence>
<dbReference type="PROSITE" id="PS00018">
    <property type="entry name" value="EF_HAND_1"/>
    <property type="match status" value="2"/>
</dbReference>
<comment type="caution">
    <text evidence="3">The sequence shown here is derived from an EMBL/GenBank/DDBJ whole genome shotgun (WGS) entry which is preliminary data.</text>
</comment>
<organism evidence="3 4">
    <name type="scientific">Stentor coeruleus</name>
    <dbReference type="NCBI Taxonomy" id="5963"/>
    <lineage>
        <taxon>Eukaryota</taxon>
        <taxon>Sar</taxon>
        <taxon>Alveolata</taxon>
        <taxon>Ciliophora</taxon>
        <taxon>Postciliodesmatophora</taxon>
        <taxon>Heterotrichea</taxon>
        <taxon>Heterotrichida</taxon>
        <taxon>Stentoridae</taxon>
        <taxon>Stentor</taxon>
    </lineage>
</organism>
<accession>A0A1R2BQ34</accession>
<dbReference type="InterPro" id="IPR002048">
    <property type="entry name" value="EF_hand_dom"/>
</dbReference>
<dbReference type="Proteomes" id="UP000187209">
    <property type="component" value="Unassembled WGS sequence"/>
</dbReference>
<dbReference type="EMBL" id="MPUH01000508">
    <property type="protein sequence ID" value="OMJ78705.1"/>
    <property type="molecule type" value="Genomic_DNA"/>
</dbReference>
<keyword evidence="4" id="KW-1185">Reference proteome</keyword>
<gene>
    <name evidence="3" type="ORF">SteCoe_21425</name>
</gene>
<dbReference type="SUPFAM" id="SSF47473">
    <property type="entry name" value="EF-hand"/>
    <property type="match status" value="1"/>
</dbReference>
<dbReference type="Pfam" id="PF13499">
    <property type="entry name" value="EF-hand_7"/>
    <property type="match status" value="1"/>
</dbReference>
<evidence type="ECO:0000256" key="1">
    <source>
        <dbReference type="ARBA" id="ARBA00022837"/>
    </source>
</evidence>
<protein>
    <recommendedName>
        <fullName evidence="2">EF-hand domain-containing protein</fullName>
    </recommendedName>
</protein>
<dbReference type="Gene3D" id="1.10.238.10">
    <property type="entry name" value="EF-hand"/>
    <property type="match status" value="1"/>
</dbReference>
<evidence type="ECO:0000313" key="4">
    <source>
        <dbReference type="Proteomes" id="UP000187209"/>
    </source>
</evidence>
<dbReference type="InterPro" id="IPR018247">
    <property type="entry name" value="EF_Hand_1_Ca_BS"/>
</dbReference>
<reference evidence="3 4" key="1">
    <citation type="submission" date="2016-11" db="EMBL/GenBank/DDBJ databases">
        <title>The macronuclear genome of Stentor coeruleus: a giant cell with tiny introns.</title>
        <authorList>
            <person name="Slabodnick M."/>
            <person name="Ruby J.G."/>
            <person name="Reiff S.B."/>
            <person name="Swart E.C."/>
            <person name="Gosai S."/>
            <person name="Prabakaran S."/>
            <person name="Witkowska E."/>
            <person name="Larue G.E."/>
            <person name="Fisher S."/>
            <person name="Freeman R.M."/>
            <person name="Gunawardena J."/>
            <person name="Chu W."/>
            <person name="Stover N.A."/>
            <person name="Gregory B.D."/>
            <person name="Nowacki M."/>
            <person name="Derisi J."/>
            <person name="Roy S.W."/>
            <person name="Marshall W.F."/>
            <person name="Sood P."/>
        </authorList>
    </citation>
    <scope>NUCLEOTIDE SEQUENCE [LARGE SCALE GENOMIC DNA]</scope>
    <source>
        <strain evidence="3">WM001</strain>
    </source>
</reference>
<name>A0A1R2BQ34_9CILI</name>
<evidence type="ECO:0000259" key="2">
    <source>
        <dbReference type="PROSITE" id="PS50222"/>
    </source>
</evidence>
<dbReference type="GO" id="GO:0005509">
    <property type="term" value="F:calcium ion binding"/>
    <property type="evidence" value="ECO:0007669"/>
    <property type="project" value="InterPro"/>
</dbReference>
<proteinExistence type="predicted"/>
<dbReference type="CDD" id="cd00051">
    <property type="entry name" value="EFh"/>
    <property type="match status" value="1"/>
</dbReference>
<keyword evidence="1" id="KW-0106">Calcium</keyword>
<dbReference type="PROSITE" id="PS50222">
    <property type="entry name" value="EF_HAND_2"/>
    <property type="match status" value="2"/>
</dbReference>
<feature type="domain" description="EF-hand" evidence="2">
    <location>
        <begin position="58"/>
        <end position="93"/>
    </location>
</feature>
<dbReference type="SMART" id="SM00054">
    <property type="entry name" value="EFh"/>
    <property type="match status" value="2"/>
</dbReference>
<dbReference type="AlphaFoldDB" id="A0A1R2BQ34"/>